<feature type="binding site" evidence="7">
    <location>
        <position position="61"/>
    </location>
    <ligand>
        <name>Zn(2+)</name>
        <dbReference type="ChEBI" id="CHEBI:29105"/>
        <label>2</label>
    </ligand>
</feature>
<comment type="similarity">
    <text evidence="3 7">Belongs to the metallo-beta-lactamase superfamily. Glyoxalase II family.</text>
</comment>
<dbReference type="InterPro" id="IPR035680">
    <property type="entry name" value="Clx_II_MBL"/>
</dbReference>
<keyword evidence="10" id="KW-1185">Reference proteome</keyword>
<dbReference type="PIRSF" id="PIRSF005457">
    <property type="entry name" value="Glx"/>
    <property type="match status" value="1"/>
</dbReference>
<reference evidence="9 10" key="1">
    <citation type="submission" date="2020-06" db="EMBL/GenBank/DDBJ databases">
        <title>Sulfitobacter algicola sp. nov., isolated from green algae.</title>
        <authorList>
            <person name="Wang C."/>
        </authorList>
    </citation>
    <scope>NUCLEOTIDE SEQUENCE [LARGE SCALE GENOMIC DNA]</scope>
    <source>
        <strain evidence="9 10">1151</strain>
    </source>
</reference>
<evidence type="ECO:0000256" key="1">
    <source>
        <dbReference type="ARBA" id="ARBA00001623"/>
    </source>
</evidence>
<protein>
    <recommendedName>
        <fullName evidence="7">Hydroxyacylglutathione hydrolase</fullName>
        <ecNumber evidence="7">3.1.2.6</ecNumber>
    </recommendedName>
    <alternativeName>
        <fullName evidence="7">Glyoxalase II</fullName>
        <shortName evidence="7">Glx II</shortName>
    </alternativeName>
</protein>
<dbReference type="RefSeq" id="WP_174137286.1">
    <property type="nucleotide sequence ID" value="NZ_JABUFE010000004.1"/>
</dbReference>
<evidence type="ECO:0000313" key="9">
    <source>
        <dbReference type="EMBL" id="NSX54835.1"/>
    </source>
</evidence>
<comment type="caution">
    <text evidence="9">The sequence shown here is derived from an EMBL/GenBank/DDBJ whole genome shotgun (WGS) entry which is preliminary data.</text>
</comment>
<dbReference type="GO" id="GO:0004416">
    <property type="term" value="F:hydroxyacylglutathione hydrolase activity"/>
    <property type="evidence" value="ECO:0007669"/>
    <property type="project" value="UniProtKB-EC"/>
</dbReference>
<feature type="binding site" evidence="7">
    <location>
        <position position="133"/>
    </location>
    <ligand>
        <name>Zn(2+)</name>
        <dbReference type="ChEBI" id="CHEBI:29105"/>
        <label>1</label>
    </ligand>
</feature>
<dbReference type="HAMAP" id="MF_01374">
    <property type="entry name" value="Glyoxalase_2"/>
    <property type="match status" value="1"/>
</dbReference>
<dbReference type="PANTHER" id="PTHR43705">
    <property type="entry name" value="HYDROXYACYLGLUTATHIONE HYDROLASE"/>
    <property type="match status" value="1"/>
</dbReference>
<dbReference type="SMART" id="SM00849">
    <property type="entry name" value="Lactamase_B"/>
    <property type="match status" value="1"/>
</dbReference>
<dbReference type="InterPro" id="IPR017782">
    <property type="entry name" value="Hydroxyacylglutathione_Hdrlase"/>
</dbReference>
<feature type="domain" description="Metallo-beta-lactamase" evidence="8">
    <location>
        <begin position="13"/>
        <end position="171"/>
    </location>
</feature>
<proteinExistence type="inferred from homology"/>
<evidence type="ECO:0000256" key="3">
    <source>
        <dbReference type="ARBA" id="ARBA00006759"/>
    </source>
</evidence>
<accession>A0ABX2IUV3</accession>
<comment type="subunit">
    <text evidence="7">Monomer.</text>
</comment>
<comment type="cofactor">
    <cofactor evidence="7">
        <name>Zn(2+)</name>
        <dbReference type="ChEBI" id="CHEBI:29105"/>
    </cofactor>
    <text evidence="7">Binds 2 Zn(2+) ions per subunit.</text>
</comment>
<feature type="binding site" evidence="7">
    <location>
        <position position="171"/>
    </location>
    <ligand>
        <name>Zn(2+)</name>
        <dbReference type="ChEBI" id="CHEBI:29105"/>
        <label>2</label>
    </ligand>
</feature>
<evidence type="ECO:0000256" key="6">
    <source>
        <dbReference type="ARBA" id="ARBA00022833"/>
    </source>
</evidence>
<evidence type="ECO:0000256" key="5">
    <source>
        <dbReference type="ARBA" id="ARBA00022801"/>
    </source>
</evidence>
<dbReference type="InterPro" id="IPR001279">
    <property type="entry name" value="Metallo-B-lactamas"/>
</dbReference>
<dbReference type="InterPro" id="IPR050110">
    <property type="entry name" value="Glyoxalase_II_hydrolase"/>
</dbReference>
<keyword evidence="5 7" id="KW-0378">Hydrolase</keyword>
<feature type="binding site" evidence="7">
    <location>
        <position position="133"/>
    </location>
    <ligand>
        <name>Zn(2+)</name>
        <dbReference type="ChEBI" id="CHEBI:29105"/>
        <label>2</label>
    </ligand>
</feature>
<evidence type="ECO:0000256" key="4">
    <source>
        <dbReference type="ARBA" id="ARBA00022723"/>
    </source>
</evidence>
<evidence type="ECO:0000256" key="7">
    <source>
        <dbReference type="HAMAP-Rule" id="MF_01374"/>
    </source>
</evidence>
<comment type="catalytic activity">
    <reaction evidence="1 7">
        <text>an S-(2-hydroxyacyl)glutathione + H2O = a 2-hydroxy carboxylate + glutathione + H(+)</text>
        <dbReference type="Rhea" id="RHEA:21864"/>
        <dbReference type="ChEBI" id="CHEBI:15377"/>
        <dbReference type="ChEBI" id="CHEBI:15378"/>
        <dbReference type="ChEBI" id="CHEBI:57925"/>
        <dbReference type="ChEBI" id="CHEBI:58896"/>
        <dbReference type="ChEBI" id="CHEBI:71261"/>
        <dbReference type="EC" id="3.1.2.6"/>
    </reaction>
</comment>
<feature type="binding site" evidence="7">
    <location>
        <position position="114"/>
    </location>
    <ligand>
        <name>Zn(2+)</name>
        <dbReference type="ChEBI" id="CHEBI:29105"/>
        <label>1</label>
    </ligand>
</feature>
<feature type="binding site" evidence="7">
    <location>
        <position position="60"/>
    </location>
    <ligand>
        <name>Zn(2+)</name>
        <dbReference type="ChEBI" id="CHEBI:29105"/>
        <label>2</label>
    </ligand>
</feature>
<gene>
    <name evidence="7 9" type="primary">gloB</name>
    <name evidence="9" type="ORF">HRQ87_08490</name>
</gene>
<organism evidence="9 10">
    <name type="scientific">Parasulfitobacter algicola</name>
    <dbReference type="NCBI Taxonomy" id="2614809"/>
    <lineage>
        <taxon>Bacteria</taxon>
        <taxon>Pseudomonadati</taxon>
        <taxon>Pseudomonadota</taxon>
        <taxon>Alphaproteobacteria</taxon>
        <taxon>Rhodobacterales</taxon>
        <taxon>Roseobacteraceae</taxon>
        <taxon>Parasulfitobacter</taxon>
    </lineage>
</organism>
<evidence type="ECO:0000259" key="8">
    <source>
        <dbReference type="SMART" id="SM00849"/>
    </source>
</evidence>
<dbReference type="Gene3D" id="3.60.15.10">
    <property type="entry name" value="Ribonuclease Z/Hydroxyacylglutathione hydrolase-like"/>
    <property type="match status" value="1"/>
</dbReference>
<feature type="binding site" evidence="7">
    <location>
        <position position="56"/>
    </location>
    <ligand>
        <name>Zn(2+)</name>
        <dbReference type="ChEBI" id="CHEBI:29105"/>
        <label>1</label>
    </ligand>
</feature>
<keyword evidence="6 7" id="KW-0862">Zinc</keyword>
<feature type="binding site" evidence="7">
    <location>
        <position position="58"/>
    </location>
    <ligand>
        <name>Zn(2+)</name>
        <dbReference type="ChEBI" id="CHEBI:29105"/>
        <label>1</label>
    </ligand>
</feature>
<dbReference type="InterPro" id="IPR032282">
    <property type="entry name" value="HAGH_C"/>
</dbReference>
<sequence>MPLEIITIPCRTDNYAFLVHNSDSGETALVDAPEFEPIKDVLDQNEWQLTDLLITHHHFDHIDAVAQLRDSYAPRVIGAKADAARLPDLDVQVADGDTLIVCGAECHVMDVPGHTVGHIAFHMPSTKAVFTADSLMALGCGRLFEGTPDQMWNSLCKIRALPADTLVYSGHEYTASNAKFALTIEPENNDLISRFRQIEIARKNNTPTVPSRLSDECLTNPFLRADLADVKSAIHMDGKSDEEVFAEIRKRKDNF</sequence>
<dbReference type="Pfam" id="PF16123">
    <property type="entry name" value="HAGH_C"/>
    <property type="match status" value="1"/>
</dbReference>
<dbReference type="NCBIfam" id="TIGR03413">
    <property type="entry name" value="GSH_gloB"/>
    <property type="match status" value="1"/>
</dbReference>
<dbReference type="PANTHER" id="PTHR43705:SF1">
    <property type="entry name" value="HYDROXYACYLGLUTATHIONE HYDROLASE GLOB"/>
    <property type="match status" value="1"/>
</dbReference>
<evidence type="ECO:0000313" key="10">
    <source>
        <dbReference type="Proteomes" id="UP000777935"/>
    </source>
</evidence>
<dbReference type="CDD" id="cd07723">
    <property type="entry name" value="hydroxyacylglutathione_hydrolase_MBL-fold"/>
    <property type="match status" value="1"/>
</dbReference>
<dbReference type="Proteomes" id="UP000777935">
    <property type="component" value="Unassembled WGS sequence"/>
</dbReference>
<comment type="function">
    <text evidence="7">Thiolesterase that catalyzes the hydrolysis of S-D-lactoyl-glutathione to form glutathione and D-lactic acid.</text>
</comment>
<comment type="pathway">
    <text evidence="2 7">Secondary metabolite metabolism; methylglyoxal degradation; (R)-lactate from methylglyoxal: step 2/2.</text>
</comment>
<keyword evidence="4 7" id="KW-0479">Metal-binding</keyword>
<dbReference type="InterPro" id="IPR036866">
    <property type="entry name" value="RibonucZ/Hydroxyglut_hydro"/>
</dbReference>
<evidence type="ECO:0000256" key="2">
    <source>
        <dbReference type="ARBA" id="ARBA00004963"/>
    </source>
</evidence>
<dbReference type="Pfam" id="PF00753">
    <property type="entry name" value="Lactamase_B"/>
    <property type="match status" value="1"/>
</dbReference>
<dbReference type="SUPFAM" id="SSF56281">
    <property type="entry name" value="Metallo-hydrolase/oxidoreductase"/>
    <property type="match status" value="1"/>
</dbReference>
<dbReference type="EC" id="3.1.2.6" evidence="7"/>
<dbReference type="EMBL" id="JABUFE010000004">
    <property type="protein sequence ID" value="NSX54835.1"/>
    <property type="molecule type" value="Genomic_DNA"/>
</dbReference>
<name>A0ABX2IUV3_9RHOB</name>